<sequence length="767" mass="85441">MKGSTSKLVVVLLVAFGSTMALVRAFHTEPVSVALSGWTGTMPPNNYVSQVLTINFDELDSTAGAYCELFAGTQSGGGPYHVSVKTYPGSAEVASASQDGHVDHKWVRFNLNVLHPESIVKGKKLEFRFTRGVMVPGESFQFYYDSVCGYNYGFMIAPTLQSVPVTAGLAMRVYGRMKPVSDVWRACHDHGDDPPFGSDSALSALVKAKSMGVKWLRDDFLCWGSWDSPESLRGKIKSIYNRYDSMGFNMVGILCYGSDDSTKSSGPPGSAGSWGKYPPRNLFADVHSDTNWWAGYCRSIMENLPLVKYWEVFPEANAEWYWKDPDIAYYQGRSGLCWDTIDTPIERCSLYVRMCVIAESVAHESGGGRKIIGGAPWRLRDPWWVDGDTTCCPGVIWLEHVFELAERAYGGMQNCLDIVSVHPYMWTDSVGCPNRFSEDEFTICLDTARRAMREAGHPDMELWATEYGWPRWRQLMPDSLLTDTLVQADNICKFYTSAIARQADPRGGYDRATHYELTSLHHPDADNQGFGLLDREPSQHLMPHGWAFTQESFLTGKRLNGRVITGDTAVDDHTRVYEFEDTTALKKRTWVCWQDEAVAAYTPVPVRNDTVDTVALAYNGSPPADEKDAEQSGWLHIALDPRPAFVMEKTVASRPDLVVDSVRYFQPPDTIAVRAWVTNSGNRSTPLQQPGEQPFPTWAVLYANGDSIAQVVYTGSIAVSEQVLFEFGRGAVQMPQTALLAVRVNPGQSYVELGTGDNRGYRLKPQP</sequence>
<evidence type="ECO:0000313" key="1">
    <source>
        <dbReference type="EMBL" id="MBM3330449.1"/>
    </source>
</evidence>
<accession>A0A938BSA8</accession>
<dbReference type="AlphaFoldDB" id="A0A938BSA8"/>
<protein>
    <submittedName>
        <fullName evidence="1">Uncharacterized protein</fullName>
    </submittedName>
</protein>
<dbReference type="InterPro" id="IPR017853">
    <property type="entry name" value="GH"/>
</dbReference>
<dbReference type="Proteomes" id="UP000779900">
    <property type="component" value="Unassembled WGS sequence"/>
</dbReference>
<dbReference type="EMBL" id="VGIR01000003">
    <property type="protein sequence ID" value="MBM3330449.1"/>
    <property type="molecule type" value="Genomic_DNA"/>
</dbReference>
<dbReference type="SUPFAM" id="SSF51445">
    <property type="entry name" value="(Trans)glycosidases"/>
    <property type="match status" value="1"/>
</dbReference>
<organism evidence="1 2">
    <name type="scientific">candidate division WOR-3 bacterium</name>
    <dbReference type="NCBI Taxonomy" id="2052148"/>
    <lineage>
        <taxon>Bacteria</taxon>
        <taxon>Bacteria division WOR-3</taxon>
    </lineage>
</organism>
<gene>
    <name evidence="1" type="ORF">FJY68_01200</name>
</gene>
<dbReference type="Gene3D" id="3.20.20.80">
    <property type="entry name" value="Glycosidases"/>
    <property type="match status" value="1"/>
</dbReference>
<comment type="caution">
    <text evidence="1">The sequence shown here is derived from an EMBL/GenBank/DDBJ whole genome shotgun (WGS) entry which is preliminary data.</text>
</comment>
<name>A0A938BSA8_UNCW3</name>
<proteinExistence type="predicted"/>
<evidence type="ECO:0000313" key="2">
    <source>
        <dbReference type="Proteomes" id="UP000779900"/>
    </source>
</evidence>
<reference evidence="1" key="1">
    <citation type="submission" date="2019-03" db="EMBL/GenBank/DDBJ databases">
        <title>Lake Tanganyika Metagenome-Assembled Genomes (MAGs).</title>
        <authorList>
            <person name="Tran P."/>
        </authorList>
    </citation>
    <scope>NUCLEOTIDE SEQUENCE</scope>
    <source>
        <strain evidence="1">K_DeepCast_150m_m2_040</strain>
    </source>
</reference>